<dbReference type="Pfam" id="PF11228">
    <property type="entry name" value="DUF3027"/>
    <property type="match status" value="1"/>
</dbReference>
<gene>
    <name evidence="1" type="ORF">GCU56_07250</name>
</gene>
<keyword evidence="2" id="KW-1185">Reference proteome</keyword>
<evidence type="ECO:0000313" key="1">
    <source>
        <dbReference type="EMBL" id="NEK57666.1"/>
    </source>
</evidence>
<organism evidence="1 2">
    <name type="scientific">Geodermatophilus sabuli</name>
    <dbReference type="NCBI Taxonomy" id="1564158"/>
    <lineage>
        <taxon>Bacteria</taxon>
        <taxon>Bacillati</taxon>
        <taxon>Actinomycetota</taxon>
        <taxon>Actinomycetes</taxon>
        <taxon>Geodermatophilales</taxon>
        <taxon>Geodermatophilaceae</taxon>
        <taxon>Geodermatophilus</taxon>
    </lineage>
</organism>
<name>A0A7K3VYG9_9ACTN</name>
<accession>A0A7K3VYG9</accession>
<dbReference type="AlphaFoldDB" id="A0A7K3VYG9"/>
<evidence type="ECO:0000313" key="2">
    <source>
        <dbReference type="Proteomes" id="UP000470246"/>
    </source>
</evidence>
<comment type="caution">
    <text evidence="1">The sequence shown here is derived from an EMBL/GenBank/DDBJ whole genome shotgun (WGS) entry which is preliminary data.</text>
</comment>
<dbReference type="InterPro" id="IPR021391">
    <property type="entry name" value="DUF3027"/>
</dbReference>
<dbReference type="Proteomes" id="UP000470246">
    <property type="component" value="Unassembled WGS sequence"/>
</dbReference>
<proteinExistence type="predicted"/>
<dbReference type="RefSeq" id="WP_163480857.1">
    <property type="nucleotide sequence ID" value="NZ_JAAGWF010000008.1"/>
</dbReference>
<reference evidence="1 2" key="1">
    <citation type="submission" date="2020-02" db="EMBL/GenBank/DDBJ databases">
        <title>Geodermatophilus sabuli CPCC 205279 I12A-02694.</title>
        <authorList>
            <person name="Jiang Z."/>
        </authorList>
    </citation>
    <scope>NUCLEOTIDE SEQUENCE [LARGE SCALE GENOMIC DNA]</scope>
    <source>
        <strain evidence="1 2">I12A-02694</strain>
    </source>
</reference>
<dbReference type="EMBL" id="JAAGWF010000008">
    <property type="protein sequence ID" value="NEK57666.1"/>
    <property type="molecule type" value="Genomic_DNA"/>
</dbReference>
<protein>
    <submittedName>
        <fullName evidence="1">DUF3027 domain-containing protein</fullName>
    </submittedName>
</protein>
<sequence length="270" mass="27666">MADSSDPAAAGSDVLSAAVDLARAAAVETAGSADLVGDHLGVTAEQPEGAVGPDATALLGEVVTHSFASRLPGYVGWHWAVTLARVAGDEQVTVDEVVLLPGDQALLAPAWVPWHERLRPGDLSVGDVLPSTEDDPRLVPTYTVDDDAADDPEAAAVAAELGLGRERVMSQQGRGDAVARWGAGDFGPRSSMARHAPGPCVTCGFFLPLAGSLRHALGACGNAYSPADGHVVTVDYGCGAHSQATLVADDATEVVTSARYDTGTYDVLTD</sequence>